<dbReference type="EMBL" id="JAINUG010000041">
    <property type="protein sequence ID" value="KAJ8407008.1"/>
    <property type="molecule type" value="Genomic_DNA"/>
</dbReference>
<evidence type="ECO:0000313" key="3">
    <source>
        <dbReference type="Proteomes" id="UP001221898"/>
    </source>
</evidence>
<gene>
    <name evidence="2" type="ORF">AAFF_G00292840</name>
</gene>
<proteinExistence type="predicted"/>
<dbReference type="AlphaFoldDB" id="A0AAD7WS49"/>
<protein>
    <submittedName>
        <fullName evidence="2">Uncharacterized protein</fullName>
    </submittedName>
</protein>
<keyword evidence="3" id="KW-1185">Reference proteome</keyword>
<organism evidence="2 3">
    <name type="scientific">Aldrovandia affinis</name>
    <dbReference type="NCBI Taxonomy" id="143900"/>
    <lineage>
        <taxon>Eukaryota</taxon>
        <taxon>Metazoa</taxon>
        <taxon>Chordata</taxon>
        <taxon>Craniata</taxon>
        <taxon>Vertebrata</taxon>
        <taxon>Euteleostomi</taxon>
        <taxon>Actinopterygii</taxon>
        <taxon>Neopterygii</taxon>
        <taxon>Teleostei</taxon>
        <taxon>Notacanthiformes</taxon>
        <taxon>Halosauridae</taxon>
        <taxon>Aldrovandia</taxon>
    </lineage>
</organism>
<name>A0AAD7WS49_9TELE</name>
<comment type="caution">
    <text evidence="2">The sequence shown here is derived from an EMBL/GenBank/DDBJ whole genome shotgun (WGS) entry which is preliminary data.</text>
</comment>
<evidence type="ECO:0000256" key="1">
    <source>
        <dbReference type="SAM" id="MobiDB-lite"/>
    </source>
</evidence>
<dbReference type="Proteomes" id="UP001221898">
    <property type="component" value="Unassembled WGS sequence"/>
</dbReference>
<accession>A0AAD7WS49</accession>
<feature type="region of interest" description="Disordered" evidence="1">
    <location>
        <begin position="1"/>
        <end position="22"/>
    </location>
</feature>
<evidence type="ECO:0000313" key="2">
    <source>
        <dbReference type="EMBL" id="KAJ8407008.1"/>
    </source>
</evidence>
<reference evidence="2" key="1">
    <citation type="journal article" date="2023" name="Science">
        <title>Genome structures resolve the early diversification of teleost fishes.</title>
        <authorList>
            <person name="Parey E."/>
            <person name="Louis A."/>
            <person name="Montfort J."/>
            <person name="Bouchez O."/>
            <person name="Roques C."/>
            <person name="Iampietro C."/>
            <person name="Lluch J."/>
            <person name="Castinel A."/>
            <person name="Donnadieu C."/>
            <person name="Desvignes T."/>
            <person name="Floi Bucao C."/>
            <person name="Jouanno E."/>
            <person name="Wen M."/>
            <person name="Mejri S."/>
            <person name="Dirks R."/>
            <person name="Jansen H."/>
            <person name="Henkel C."/>
            <person name="Chen W.J."/>
            <person name="Zahm M."/>
            <person name="Cabau C."/>
            <person name="Klopp C."/>
            <person name="Thompson A.W."/>
            <person name="Robinson-Rechavi M."/>
            <person name="Braasch I."/>
            <person name="Lecointre G."/>
            <person name="Bobe J."/>
            <person name="Postlethwait J.H."/>
            <person name="Berthelot C."/>
            <person name="Roest Crollius H."/>
            <person name="Guiguen Y."/>
        </authorList>
    </citation>
    <scope>NUCLEOTIDE SEQUENCE</scope>
    <source>
        <strain evidence="2">NC1722</strain>
    </source>
</reference>
<sequence length="93" mass="9986">MRGQKHFRAAPERGGLGPSETVHAVQSRPLRCRGTGNTGLGPWSLANSLPACLPACLRLPRYRQPLCAAQQYQSSVILVSMRPRLICSSTAGA</sequence>